<dbReference type="EMBL" id="BMEO01000009">
    <property type="protein sequence ID" value="GGF98995.1"/>
    <property type="molecule type" value="Genomic_DNA"/>
</dbReference>
<evidence type="ECO:0000313" key="6">
    <source>
        <dbReference type="EMBL" id="GGF98995.1"/>
    </source>
</evidence>
<feature type="binding site" evidence="5">
    <location>
        <position position="121"/>
    </location>
    <ligand>
        <name>S-adenosyl-L-methionine</name>
        <dbReference type="ChEBI" id="CHEBI:59789"/>
    </ligand>
</feature>
<dbReference type="PANTHER" id="PTHR43464:SF19">
    <property type="entry name" value="UBIQUINONE BIOSYNTHESIS O-METHYLTRANSFERASE, MITOCHONDRIAL"/>
    <property type="match status" value="1"/>
</dbReference>
<protein>
    <recommendedName>
        <fullName evidence="5">Ubiquinone biosynthesis O-methyltransferase</fullName>
    </recommendedName>
    <alternativeName>
        <fullName evidence="5">2-polyprenyl-6-hydroxyphenol methylase</fullName>
        <ecNumber evidence="5">2.1.1.222</ecNumber>
    </alternativeName>
    <alternativeName>
        <fullName evidence="5">3-demethylubiquinone 3-O-methyltransferase</fullName>
        <ecNumber evidence="5">2.1.1.64</ecNumber>
    </alternativeName>
</protein>
<dbReference type="NCBIfam" id="TIGR01983">
    <property type="entry name" value="UbiG"/>
    <property type="match status" value="1"/>
</dbReference>
<keyword evidence="1 5" id="KW-0489">Methyltransferase</keyword>
<feature type="binding site" evidence="5">
    <location>
        <position position="77"/>
    </location>
    <ligand>
        <name>S-adenosyl-L-methionine</name>
        <dbReference type="ChEBI" id="CHEBI:59789"/>
    </ligand>
</feature>
<dbReference type="CDD" id="cd02440">
    <property type="entry name" value="AdoMet_MTases"/>
    <property type="match status" value="1"/>
</dbReference>
<gene>
    <name evidence="5 6" type="primary">ubiG</name>
    <name evidence="6" type="ORF">GCM10011365_20370</name>
</gene>
<organism evidence="6 7">
    <name type="scientific">Marinicella pacifica</name>
    <dbReference type="NCBI Taxonomy" id="1171543"/>
    <lineage>
        <taxon>Bacteria</taxon>
        <taxon>Pseudomonadati</taxon>
        <taxon>Pseudomonadota</taxon>
        <taxon>Gammaproteobacteria</taxon>
        <taxon>Lysobacterales</taxon>
        <taxon>Marinicellaceae</taxon>
        <taxon>Marinicella</taxon>
    </lineage>
</organism>
<evidence type="ECO:0000256" key="2">
    <source>
        <dbReference type="ARBA" id="ARBA00022679"/>
    </source>
</evidence>
<dbReference type="Pfam" id="PF13489">
    <property type="entry name" value="Methyltransf_23"/>
    <property type="match status" value="1"/>
</dbReference>
<name>A0A917CU83_9GAMM</name>
<proteinExistence type="inferred from homology"/>
<keyword evidence="6" id="KW-0830">Ubiquinone</keyword>
<keyword evidence="7" id="KW-1185">Reference proteome</keyword>
<feature type="binding site" evidence="5">
    <location>
        <position position="37"/>
    </location>
    <ligand>
        <name>S-adenosyl-L-methionine</name>
        <dbReference type="ChEBI" id="CHEBI:59789"/>
    </ligand>
</feature>
<comment type="function">
    <text evidence="5">O-methyltransferase that catalyzes the 2 O-methylation steps in the ubiquinone biosynthetic pathway.</text>
</comment>
<keyword evidence="2 5" id="KW-0808">Transferase</keyword>
<dbReference type="HAMAP" id="MF_00472">
    <property type="entry name" value="UbiG"/>
    <property type="match status" value="1"/>
</dbReference>
<reference evidence="6" key="2">
    <citation type="submission" date="2020-09" db="EMBL/GenBank/DDBJ databases">
        <authorList>
            <person name="Sun Q."/>
            <person name="Zhou Y."/>
        </authorList>
    </citation>
    <scope>NUCLEOTIDE SEQUENCE</scope>
    <source>
        <strain evidence="6">CGMCC 1.12181</strain>
    </source>
</reference>
<comment type="catalytic activity">
    <reaction evidence="5">
        <text>a 3-demethylubiquinol + S-adenosyl-L-methionine = a ubiquinol + S-adenosyl-L-homocysteine + H(+)</text>
        <dbReference type="Rhea" id="RHEA:44380"/>
        <dbReference type="Rhea" id="RHEA-COMP:9566"/>
        <dbReference type="Rhea" id="RHEA-COMP:10914"/>
        <dbReference type="ChEBI" id="CHEBI:15378"/>
        <dbReference type="ChEBI" id="CHEBI:17976"/>
        <dbReference type="ChEBI" id="CHEBI:57856"/>
        <dbReference type="ChEBI" id="CHEBI:59789"/>
        <dbReference type="ChEBI" id="CHEBI:84422"/>
        <dbReference type="EC" id="2.1.1.64"/>
    </reaction>
</comment>
<evidence type="ECO:0000313" key="7">
    <source>
        <dbReference type="Proteomes" id="UP000605253"/>
    </source>
</evidence>
<feature type="binding site" evidence="5">
    <location>
        <position position="56"/>
    </location>
    <ligand>
        <name>S-adenosyl-L-methionine</name>
        <dbReference type="ChEBI" id="CHEBI:59789"/>
    </ligand>
</feature>
<dbReference type="GO" id="GO:0061542">
    <property type="term" value="F:3-demethylubiquinol 3-O-methyltransferase activity"/>
    <property type="evidence" value="ECO:0007669"/>
    <property type="project" value="UniProtKB-UniRule"/>
</dbReference>
<keyword evidence="4 5" id="KW-0949">S-adenosyl-L-methionine</keyword>
<keyword evidence="3 5" id="KW-0831">Ubiquinone biosynthesis</keyword>
<dbReference type="InterPro" id="IPR029063">
    <property type="entry name" value="SAM-dependent_MTases_sf"/>
</dbReference>
<evidence type="ECO:0000256" key="4">
    <source>
        <dbReference type="ARBA" id="ARBA00022691"/>
    </source>
</evidence>
<comment type="pathway">
    <text evidence="5">Cofactor biosynthesis; ubiquinone biosynthesis.</text>
</comment>
<accession>A0A917CU83</accession>
<dbReference type="GO" id="GO:0102208">
    <property type="term" value="F:2-polyprenyl-6-hydroxyphenol methylase activity"/>
    <property type="evidence" value="ECO:0007669"/>
    <property type="project" value="UniProtKB-EC"/>
</dbReference>
<evidence type="ECO:0000256" key="1">
    <source>
        <dbReference type="ARBA" id="ARBA00022603"/>
    </source>
</evidence>
<dbReference type="RefSeq" id="WP_188365637.1">
    <property type="nucleotide sequence ID" value="NZ_BAABJF010000010.1"/>
</dbReference>
<dbReference type="PANTHER" id="PTHR43464">
    <property type="entry name" value="METHYLTRANSFERASE"/>
    <property type="match status" value="1"/>
</dbReference>
<reference evidence="6" key="1">
    <citation type="journal article" date="2014" name="Int. J. Syst. Evol. Microbiol.">
        <title>Complete genome sequence of Corynebacterium casei LMG S-19264T (=DSM 44701T), isolated from a smear-ripened cheese.</title>
        <authorList>
            <consortium name="US DOE Joint Genome Institute (JGI-PGF)"/>
            <person name="Walter F."/>
            <person name="Albersmeier A."/>
            <person name="Kalinowski J."/>
            <person name="Ruckert C."/>
        </authorList>
    </citation>
    <scope>NUCLEOTIDE SEQUENCE</scope>
    <source>
        <strain evidence="6">CGMCC 1.12181</strain>
    </source>
</reference>
<dbReference type="Gene3D" id="3.40.50.150">
    <property type="entry name" value="Vaccinia Virus protein VP39"/>
    <property type="match status" value="1"/>
</dbReference>
<comment type="catalytic activity">
    <reaction evidence="5">
        <text>a 3-(all-trans-polyprenyl)benzene-1,2-diol + S-adenosyl-L-methionine = a 2-methoxy-6-(all-trans-polyprenyl)phenol + S-adenosyl-L-homocysteine + H(+)</text>
        <dbReference type="Rhea" id="RHEA:31411"/>
        <dbReference type="Rhea" id="RHEA-COMP:9550"/>
        <dbReference type="Rhea" id="RHEA-COMP:9551"/>
        <dbReference type="ChEBI" id="CHEBI:15378"/>
        <dbReference type="ChEBI" id="CHEBI:57856"/>
        <dbReference type="ChEBI" id="CHEBI:59789"/>
        <dbReference type="ChEBI" id="CHEBI:62729"/>
        <dbReference type="ChEBI" id="CHEBI:62731"/>
        <dbReference type="EC" id="2.1.1.222"/>
    </reaction>
</comment>
<sequence>MTANHYPQEIDQFNQQAAFWWDPEGPFKTLHHINPVRVAYMQSMVEFKDKKVLDVGCGGGVLSEALAKLGAQVTGLDLAEKSLQTAKLHLLESDLTVDYQQQDIATFSDENQEHYDVVCCLEMLEHVPDPKGIITACLKALKPGGWLFLSTLNRTPKAMMLGIFAAEHVLKLIPKGTHHFEQFIKPSELVQMLNDTKTEIKDISGMRYNPITKTAVIDAGDLDINYLMAIQKNNQDSGKD</sequence>
<dbReference type="Proteomes" id="UP000605253">
    <property type="component" value="Unassembled WGS sequence"/>
</dbReference>
<dbReference type="GO" id="GO:0032259">
    <property type="term" value="P:methylation"/>
    <property type="evidence" value="ECO:0007669"/>
    <property type="project" value="UniProtKB-KW"/>
</dbReference>
<dbReference type="EC" id="2.1.1.64" evidence="5"/>
<comment type="similarity">
    <text evidence="5">Belongs to the methyltransferase superfamily. UbiG/COQ3 family.</text>
</comment>
<dbReference type="EC" id="2.1.1.222" evidence="5"/>
<dbReference type="AlphaFoldDB" id="A0A917CU83"/>
<evidence type="ECO:0000256" key="3">
    <source>
        <dbReference type="ARBA" id="ARBA00022688"/>
    </source>
</evidence>
<evidence type="ECO:0000256" key="5">
    <source>
        <dbReference type="HAMAP-Rule" id="MF_00472"/>
    </source>
</evidence>
<comment type="caution">
    <text evidence="6">The sequence shown here is derived from an EMBL/GenBank/DDBJ whole genome shotgun (WGS) entry which is preliminary data.</text>
</comment>
<dbReference type="InterPro" id="IPR010233">
    <property type="entry name" value="UbiG_MeTrfase"/>
</dbReference>
<dbReference type="SUPFAM" id="SSF53335">
    <property type="entry name" value="S-adenosyl-L-methionine-dependent methyltransferases"/>
    <property type="match status" value="1"/>
</dbReference>
<dbReference type="GO" id="GO:0010420">
    <property type="term" value="F:polyprenyldihydroxybenzoate methyltransferase activity"/>
    <property type="evidence" value="ECO:0007669"/>
    <property type="project" value="InterPro"/>
</dbReference>